<sequence length="480" mass="54661">MKTIVDFLTNLLLELFNGLESLFETQPKLLTAKFGKPSELLSKRNKGLSLTGDKFLSIQKSKEHVLYFGPTGSGKTTVSLICSALNIGGAKTDASMIINNPSGENQRLEPYLVSQGYKTYAFNPNDKKHSIYYNPLARIKTQTDIMKVATMLVMKGKKKQKDFWQLKSIELISLLIEFLLNHAPKMYQNIANIFYLLQNLAGEEDTVSGLFADKASEKQWKAYKAIIANSDNTKASIISSAISSLSFVGNSPELSDITSVDSFDFSRLKSEKICLFLNVKTMDMEFYSPILGLFFEQLFSELFNTIPQPTDNPLYLMIDELSSIPMPSLPVVIANARKYFSILGILQSESQLYENYGEHAAKAIMNNACRVYMSGLDAECERISNALGEYQYYQDKDKKVLRNRKLMTAHEVRTMPKDQVIIIPNGGLLPLYCKITPFYKNRAYRKYMAMELPDHYQRDFQLEYNVQYLPLDDYREQTTN</sequence>
<organism evidence="7 8">
    <name type="scientific">Mesoflavibacter zeaxanthinifaciens subsp. sabulilitoris</name>
    <dbReference type="NCBI Taxonomy" id="1520893"/>
    <lineage>
        <taxon>Bacteria</taxon>
        <taxon>Pseudomonadati</taxon>
        <taxon>Bacteroidota</taxon>
        <taxon>Flavobacteriia</taxon>
        <taxon>Flavobacteriales</taxon>
        <taxon>Flavobacteriaceae</taxon>
        <taxon>Mesoflavibacter</taxon>
    </lineage>
</organism>
<evidence type="ECO:0000313" key="8">
    <source>
        <dbReference type="Proteomes" id="UP000238430"/>
    </source>
</evidence>
<keyword evidence="4" id="KW-0812">Transmembrane</keyword>
<keyword evidence="5" id="KW-1133">Transmembrane helix</keyword>
<evidence type="ECO:0000256" key="1">
    <source>
        <dbReference type="ARBA" id="ARBA00004651"/>
    </source>
</evidence>
<dbReference type="AlphaFoldDB" id="A0A2T1N650"/>
<evidence type="ECO:0000256" key="5">
    <source>
        <dbReference type="ARBA" id="ARBA00022989"/>
    </source>
</evidence>
<dbReference type="Proteomes" id="UP000238430">
    <property type="component" value="Unassembled WGS sequence"/>
</dbReference>
<name>A0A2T1N650_9FLAO</name>
<evidence type="ECO:0000313" key="7">
    <source>
        <dbReference type="EMBL" id="PSG87047.1"/>
    </source>
</evidence>
<accession>A0A2T1N650</accession>
<dbReference type="Gene3D" id="3.40.50.300">
    <property type="entry name" value="P-loop containing nucleotide triphosphate hydrolases"/>
    <property type="match status" value="1"/>
</dbReference>
<evidence type="ECO:0000256" key="2">
    <source>
        <dbReference type="ARBA" id="ARBA00008806"/>
    </source>
</evidence>
<reference evidence="7 8" key="1">
    <citation type="submission" date="2018-03" db="EMBL/GenBank/DDBJ databases">
        <title>Mesoflavibacter sp. HG37 and Mesoflavibacter sp. HG96 sp.nov., two marine bacteria isolated from seawater of Western Pacific Ocean.</title>
        <authorList>
            <person name="Cheng H."/>
            <person name="Wu Y.-H."/>
            <person name="Guo L.-L."/>
            <person name="Xu X.-W."/>
        </authorList>
    </citation>
    <scope>NUCLEOTIDE SEQUENCE [LARGE SCALE GENOMIC DNA]</scope>
    <source>
        <strain evidence="7 8">KCTC 42117</strain>
    </source>
</reference>
<proteinExistence type="inferred from homology"/>
<dbReference type="PANTHER" id="PTHR37937">
    <property type="entry name" value="CONJUGATIVE TRANSFER: DNA TRANSPORT"/>
    <property type="match status" value="1"/>
</dbReference>
<keyword evidence="8" id="KW-1185">Reference proteome</keyword>
<comment type="similarity">
    <text evidence="2">Belongs to the VirD4/TraG family.</text>
</comment>
<dbReference type="GO" id="GO:0005886">
    <property type="term" value="C:plasma membrane"/>
    <property type="evidence" value="ECO:0007669"/>
    <property type="project" value="UniProtKB-SubCell"/>
</dbReference>
<dbReference type="OrthoDB" id="1394976at2"/>
<dbReference type="CDD" id="cd01127">
    <property type="entry name" value="TrwB_TraG_TraD_VirD4"/>
    <property type="match status" value="1"/>
</dbReference>
<comment type="caution">
    <text evidence="7">The sequence shown here is derived from an EMBL/GenBank/DDBJ whole genome shotgun (WGS) entry which is preliminary data.</text>
</comment>
<keyword evidence="3" id="KW-1003">Cell membrane</keyword>
<dbReference type="RefSeq" id="WP_106680465.1">
    <property type="nucleotide sequence ID" value="NZ_JACHWV010000002.1"/>
</dbReference>
<evidence type="ECO:0000256" key="4">
    <source>
        <dbReference type="ARBA" id="ARBA00022692"/>
    </source>
</evidence>
<comment type="subcellular location">
    <subcellularLocation>
        <location evidence="1">Cell membrane</location>
        <topology evidence="1">Multi-pass membrane protein</topology>
    </subcellularLocation>
</comment>
<keyword evidence="6" id="KW-0472">Membrane</keyword>
<gene>
    <name evidence="7" type="ORF">C7H61_13130</name>
</gene>
<protein>
    <recommendedName>
        <fullName evidence="9">Type IV secretory system conjugative DNA transfer family protein</fullName>
    </recommendedName>
</protein>
<evidence type="ECO:0008006" key="9">
    <source>
        <dbReference type="Google" id="ProtNLM"/>
    </source>
</evidence>
<dbReference type="Pfam" id="PF02534">
    <property type="entry name" value="T4SS-DNA_transf"/>
    <property type="match status" value="1"/>
</dbReference>
<dbReference type="InterPro" id="IPR051539">
    <property type="entry name" value="T4SS-coupling_protein"/>
</dbReference>
<dbReference type="EMBL" id="PXOT01000027">
    <property type="protein sequence ID" value="PSG87047.1"/>
    <property type="molecule type" value="Genomic_DNA"/>
</dbReference>
<dbReference type="InterPro" id="IPR003688">
    <property type="entry name" value="TraG/VirD4"/>
</dbReference>
<evidence type="ECO:0000256" key="6">
    <source>
        <dbReference type="ARBA" id="ARBA00023136"/>
    </source>
</evidence>
<dbReference type="InterPro" id="IPR027417">
    <property type="entry name" value="P-loop_NTPase"/>
</dbReference>
<dbReference type="PANTHER" id="PTHR37937:SF1">
    <property type="entry name" value="CONJUGATIVE TRANSFER: DNA TRANSPORT"/>
    <property type="match status" value="1"/>
</dbReference>
<evidence type="ECO:0000256" key="3">
    <source>
        <dbReference type="ARBA" id="ARBA00022475"/>
    </source>
</evidence>
<dbReference type="SUPFAM" id="SSF52540">
    <property type="entry name" value="P-loop containing nucleoside triphosphate hydrolases"/>
    <property type="match status" value="1"/>
</dbReference>